<dbReference type="SUPFAM" id="SSF46785">
    <property type="entry name" value="Winged helix' DNA-binding domain"/>
    <property type="match status" value="1"/>
</dbReference>
<feature type="domain" description="HTH gntR-type" evidence="9">
    <location>
        <begin position="26"/>
        <end position="94"/>
    </location>
</feature>
<keyword evidence="3" id="KW-0032">Aminotransferase</keyword>
<name>A0A1G4EMP3_BACMY</name>
<dbReference type="CDD" id="cd00609">
    <property type="entry name" value="AAT_like"/>
    <property type="match status" value="1"/>
</dbReference>
<dbReference type="SUPFAM" id="SSF53383">
    <property type="entry name" value="PLP-dependent transferases"/>
    <property type="match status" value="1"/>
</dbReference>
<evidence type="ECO:0000256" key="5">
    <source>
        <dbReference type="ARBA" id="ARBA00022898"/>
    </source>
</evidence>
<comment type="similarity">
    <text evidence="2">In the C-terminal section; belongs to the class-I pyridoxal-phosphate-dependent aminotransferase family.</text>
</comment>
<dbReference type="SMART" id="SM00345">
    <property type="entry name" value="HTH_GNTR"/>
    <property type="match status" value="1"/>
</dbReference>
<evidence type="ECO:0000259" key="9">
    <source>
        <dbReference type="PROSITE" id="PS50949"/>
    </source>
</evidence>
<evidence type="ECO:0000256" key="6">
    <source>
        <dbReference type="ARBA" id="ARBA00023015"/>
    </source>
</evidence>
<dbReference type="InterPro" id="IPR051446">
    <property type="entry name" value="HTH_trans_reg/aminotransferase"/>
</dbReference>
<dbReference type="PROSITE" id="PS50949">
    <property type="entry name" value="HTH_GNTR"/>
    <property type="match status" value="1"/>
</dbReference>
<dbReference type="GO" id="GO:0003700">
    <property type="term" value="F:DNA-binding transcription factor activity"/>
    <property type="evidence" value="ECO:0007669"/>
    <property type="project" value="InterPro"/>
</dbReference>
<dbReference type="Gene3D" id="1.10.10.10">
    <property type="entry name" value="Winged helix-like DNA-binding domain superfamily/Winged helix DNA-binding domain"/>
    <property type="match status" value="1"/>
</dbReference>
<dbReference type="InterPro" id="IPR036390">
    <property type="entry name" value="WH_DNA-bd_sf"/>
</dbReference>
<keyword evidence="6" id="KW-0805">Transcription regulation</keyword>
<evidence type="ECO:0000256" key="1">
    <source>
        <dbReference type="ARBA" id="ARBA00001933"/>
    </source>
</evidence>
<dbReference type="GO" id="GO:0030170">
    <property type="term" value="F:pyridoxal phosphate binding"/>
    <property type="evidence" value="ECO:0007669"/>
    <property type="project" value="InterPro"/>
</dbReference>
<gene>
    <name evidence="10" type="ORF">BWGO95_02477</name>
</gene>
<evidence type="ECO:0000256" key="4">
    <source>
        <dbReference type="ARBA" id="ARBA00022679"/>
    </source>
</evidence>
<dbReference type="InterPro" id="IPR015421">
    <property type="entry name" value="PyrdxlP-dep_Trfase_major"/>
</dbReference>
<evidence type="ECO:0000256" key="8">
    <source>
        <dbReference type="ARBA" id="ARBA00023163"/>
    </source>
</evidence>
<dbReference type="InterPro" id="IPR015424">
    <property type="entry name" value="PyrdxlP-dep_Trfase"/>
</dbReference>
<keyword evidence="5" id="KW-0663">Pyridoxal phosphate</keyword>
<dbReference type="Pfam" id="PF00392">
    <property type="entry name" value="GntR"/>
    <property type="match status" value="1"/>
</dbReference>
<comment type="cofactor">
    <cofactor evidence="1">
        <name>pyridoxal 5'-phosphate</name>
        <dbReference type="ChEBI" id="CHEBI:597326"/>
    </cofactor>
</comment>
<keyword evidence="4" id="KW-0808">Transferase</keyword>
<dbReference type="PANTHER" id="PTHR46577">
    <property type="entry name" value="HTH-TYPE TRANSCRIPTIONAL REGULATORY PROTEIN GABR"/>
    <property type="match status" value="1"/>
</dbReference>
<evidence type="ECO:0000256" key="2">
    <source>
        <dbReference type="ARBA" id="ARBA00005384"/>
    </source>
</evidence>
<dbReference type="FunFam" id="3.40.640.10:FF:000023">
    <property type="entry name" value="Transcriptional regulator, GntR family"/>
    <property type="match status" value="1"/>
</dbReference>
<evidence type="ECO:0000256" key="3">
    <source>
        <dbReference type="ARBA" id="ARBA00022576"/>
    </source>
</evidence>
<dbReference type="InterPro" id="IPR004839">
    <property type="entry name" value="Aminotransferase_I/II_large"/>
</dbReference>
<dbReference type="Pfam" id="PF00155">
    <property type="entry name" value="Aminotran_1_2"/>
    <property type="match status" value="1"/>
</dbReference>
<dbReference type="InterPro" id="IPR036388">
    <property type="entry name" value="WH-like_DNA-bd_sf"/>
</dbReference>
<dbReference type="PANTHER" id="PTHR46577:SF1">
    <property type="entry name" value="HTH-TYPE TRANSCRIPTIONAL REGULATORY PROTEIN GABR"/>
    <property type="match status" value="1"/>
</dbReference>
<dbReference type="Gene3D" id="3.90.1150.10">
    <property type="entry name" value="Aspartate Aminotransferase, domain 1"/>
    <property type="match status" value="1"/>
</dbReference>
<keyword evidence="8" id="KW-0804">Transcription</keyword>
<dbReference type="InterPro" id="IPR015422">
    <property type="entry name" value="PyrdxlP-dep_Trfase_small"/>
</dbReference>
<protein>
    <submittedName>
        <fullName evidence="10">GntR family transcriptional regulator</fullName>
    </submittedName>
</protein>
<dbReference type="AlphaFoldDB" id="A0A1G4EMP3"/>
<dbReference type="Proteomes" id="UP000195696">
    <property type="component" value="Unassembled WGS sequence"/>
</dbReference>
<dbReference type="CDD" id="cd07377">
    <property type="entry name" value="WHTH_GntR"/>
    <property type="match status" value="1"/>
</dbReference>
<accession>A0A1G4EMP3</accession>
<evidence type="ECO:0000256" key="7">
    <source>
        <dbReference type="ARBA" id="ARBA00023125"/>
    </source>
</evidence>
<proteinExistence type="inferred from homology"/>
<dbReference type="Gene3D" id="3.40.640.10">
    <property type="entry name" value="Type I PLP-dependent aspartate aminotransferase-like (Major domain)"/>
    <property type="match status" value="1"/>
</dbReference>
<dbReference type="InterPro" id="IPR000524">
    <property type="entry name" value="Tscrpt_reg_HTH_GntR"/>
</dbReference>
<evidence type="ECO:0000313" key="10">
    <source>
        <dbReference type="EMBL" id="SCB68337.1"/>
    </source>
</evidence>
<dbReference type="GO" id="GO:0008483">
    <property type="term" value="F:transaminase activity"/>
    <property type="evidence" value="ECO:0007669"/>
    <property type="project" value="UniProtKB-KW"/>
</dbReference>
<reference evidence="10 11" key="1">
    <citation type="submission" date="2016-08" db="EMBL/GenBank/DDBJ databases">
        <authorList>
            <person name="Seilhamer J.J."/>
        </authorList>
    </citation>
    <scope>NUCLEOTIDE SEQUENCE [LARGE SCALE GENOMIC DNA]</scope>
    <source>
        <strain evidence="10 11">SDA_GO95</strain>
    </source>
</reference>
<dbReference type="EMBL" id="FMAK01000034">
    <property type="protein sequence ID" value="SCB68337.1"/>
    <property type="molecule type" value="Genomic_DNA"/>
</dbReference>
<evidence type="ECO:0000313" key="11">
    <source>
        <dbReference type="Proteomes" id="UP000195696"/>
    </source>
</evidence>
<organism evidence="10 11">
    <name type="scientific">Bacillus mycoides</name>
    <dbReference type="NCBI Taxonomy" id="1405"/>
    <lineage>
        <taxon>Bacteria</taxon>
        <taxon>Bacillati</taxon>
        <taxon>Bacillota</taxon>
        <taxon>Bacilli</taxon>
        <taxon>Bacillales</taxon>
        <taxon>Bacillaceae</taxon>
        <taxon>Bacillus</taxon>
        <taxon>Bacillus cereus group</taxon>
    </lineage>
</organism>
<keyword evidence="7" id="KW-0238">DNA-binding</keyword>
<dbReference type="GO" id="GO:0003677">
    <property type="term" value="F:DNA binding"/>
    <property type="evidence" value="ECO:0007669"/>
    <property type="project" value="UniProtKB-KW"/>
</dbReference>
<sequence>MFFALIKLKRKTGDSMKIVLRKESNIPYYQQIYMQIVERIQSGMLTHGDYLPSLRSMADDLQISLLTVRKAYKKLETKDYIRIEQGKGAYIHKRIRKDFKPIPYQWQQTKSINVMRSQYVMNQHRKYFDFSQAILYPRLLPNPFLSDEMLKLLNKDQMILATYGPVQGDKELRVEITNYLKEHQQLVIDPSQLLITSGAQQGIDLIAQTLLKPGDLVLVESPCYGAALDVFVNKGVQIIPVSLDNNGIRSDLIDDICQRKNPVLLYVNPTFQNPTGTLMSKERRIELVELAELYNFFIIEDDSFGEIYFEDAIVPPPIKSFDTNGHVIYLKGFSKTLAPGLRIAALAAEGPIFEWLYAVKASMDIGSPLLTQKALLPFLRAERMKNHLEKLRTALQIRRDLTIDILSPLKELEFEIPNGGFNLWVTLPRSIDPFTLLQKANEVDVSFLPGTACLLNHENQYNHLRISYSMLNDKDMLIGLEKLYDTIAKFKSMF</sequence>